<evidence type="ECO:0000313" key="1">
    <source>
        <dbReference type="EMBL" id="OCF29077.1"/>
    </source>
</evidence>
<gene>
    <name evidence="1" type="ORF">I302_00568</name>
</gene>
<accession>A0A1B9GDH4</accession>
<reference evidence="1" key="1">
    <citation type="submission" date="2013-07" db="EMBL/GenBank/DDBJ databases">
        <title>The Genome Sequence of Cryptococcus bestiolae CBS10118.</title>
        <authorList>
            <consortium name="The Broad Institute Genome Sequencing Platform"/>
            <person name="Cuomo C."/>
            <person name="Litvintseva A."/>
            <person name="Chen Y."/>
            <person name="Heitman J."/>
            <person name="Sun S."/>
            <person name="Springer D."/>
            <person name="Dromer F."/>
            <person name="Young S.K."/>
            <person name="Zeng Q."/>
            <person name="Gargeya S."/>
            <person name="Fitzgerald M."/>
            <person name="Abouelleil A."/>
            <person name="Alvarado L."/>
            <person name="Berlin A.M."/>
            <person name="Chapman S.B."/>
            <person name="Dewar J."/>
            <person name="Goldberg J."/>
            <person name="Griggs A."/>
            <person name="Gujja S."/>
            <person name="Hansen M."/>
            <person name="Howarth C."/>
            <person name="Imamovic A."/>
            <person name="Larimer J."/>
            <person name="McCowan C."/>
            <person name="Murphy C."/>
            <person name="Pearson M."/>
            <person name="Priest M."/>
            <person name="Roberts A."/>
            <person name="Saif S."/>
            <person name="Shea T."/>
            <person name="Sykes S."/>
            <person name="Wortman J."/>
            <person name="Nusbaum C."/>
            <person name="Birren B."/>
        </authorList>
    </citation>
    <scope>NUCLEOTIDE SEQUENCE [LARGE SCALE GENOMIC DNA]</scope>
    <source>
        <strain evidence="1">CBS 10118</strain>
    </source>
</reference>
<proteinExistence type="predicted"/>
<organism evidence="1">
    <name type="scientific">Kwoniella bestiolae CBS 10118</name>
    <dbReference type="NCBI Taxonomy" id="1296100"/>
    <lineage>
        <taxon>Eukaryota</taxon>
        <taxon>Fungi</taxon>
        <taxon>Dikarya</taxon>
        <taxon>Basidiomycota</taxon>
        <taxon>Agaricomycotina</taxon>
        <taxon>Tremellomycetes</taxon>
        <taxon>Tremellales</taxon>
        <taxon>Cryptococcaceae</taxon>
        <taxon>Kwoniella</taxon>
    </lineage>
</organism>
<sequence length="106" mass="12438">MPRRNYGSNYSYNDLLEFGELYWDEDDYCFYFEVHPYEIGEVEMCYVVMNPGKDDHEEYRFCTSPCCSNEWDAMICVDHLNLLTNDPCSVDWVPTGDDDSEADGLL</sequence>
<dbReference type="AlphaFoldDB" id="A0A1B9GDH4"/>
<dbReference type="OrthoDB" id="10315249at2759"/>
<protein>
    <submittedName>
        <fullName evidence="1">Uncharacterized protein</fullName>
    </submittedName>
</protein>
<reference evidence="1" key="2">
    <citation type="submission" date="2014-01" db="EMBL/GenBank/DDBJ databases">
        <title>Evolution of pathogenesis and genome organization in the Tremellales.</title>
        <authorList>
            <person name="Cuomo C."/>
            <person name="Litvintseva A."/>
            <person name="Heitman J."/>
            <person name="Chen Y."/>
            <person name="Sun S."/>
            <person name="Springer D."/>
            <person name="Dromer F."/>
            <person name="Young S."/>
            <person name="Zeng Q."/>
            <person name="Chapman S."/>
            <person name="Gujja S."/>
            <person name="Saif S."/>
            <person name="Birren B."/>
        </authorList>
    </citation>
    <scope>NUCLEOTIDE SEQUENCE</scope>
    <source>
        <strain evidence="1">CBS 10118</strain>
    </source>
</reference>
<dbReference type="VEuPathDB" id="FungiDB:I302_00568"/>
<name>A0A1B9GDH4_9TREE</name>
<dbReference type="EMBL" id="KI894018">
    <property type="protein sequence ID" value="OCF29077.1"/>
    <property type="molecule type" value="Genomic_DNA"/>
</dbReference>